<dbReference type="InParanoid" id="A0A165H3G8"/>
<protein>
    <recommendedName>
        <fullName evidence="3">F-box domain-containing protein</fullName>
    </recommendedName>
</protein>
<sequence length="312" mass="35274">MSLHGPQWRALPMEIVHAVVCEAAHSALKDDASWIAELSLVSRAVYNIVTPILYATLVVSDYNGPLVLDVIDDARRMVYVRKLCFVSEWSVHPWFDDPLRNLVLRKDWKPVFSGIKELSISHSYSSGSALAPCLQPARLCVHDVTLTGVRRKSYLTPVLSGTTHASFAYPYEPIWEEVEWRIFGDPMFGGSEVGISINTVHDALQRLSALTHLALDMSYSSSSGTRVFDEDQVLRMLSDILQNPYQRLEVVALRVAGGMLSHRERIVRIVRRMQDSRLRVWFDDRVGDALALRVSDARTGCDVWTEARQFCI</sequence>
<proteinExistence type="predicted"/>
<dbReference type="Proteomes" id="UP000077266">
    <property type="component" value="Unassembled WGS sequence"/>
</dbReference>
<dbReference type="OrthoDB" id="2606310at2759"/>
<evidence type="ECO:0000313" key="1">
    <source>
        <dbReference type="EMBL" id="KZV91401.1"/>
    </source>
</evidence>
<dbReference type="AlphaFoldDB" id="A0A165H3G8"/>
<dbReference type="EMBL" id="KV426028">
    <property type="protein sequence ID" value="KZV91401.1"/>
    <property type="molecule type" value="Genomic_DNA"/>
</dbReference>
<gene>
    <name evidence="1" type="ORF">EXIGLDRAFT_719361</name>
</gene>
<evidence type="ECO:0000313" key="2">
    <source>
        <dbReference type="Proteomes" id="UP000077266"/>
    </source>
</evidence>
<evidence type="ECO:0008006" key="3">
    <source>
        <dbReference type="Google" id="ProtNLM"/>
    </source>
</evidence>
<name>A0A165H3G8_EXIGL</name>
<reference evidence="1 2" key="1">
    <citation type="journal article" date="2016" name="Mol. Biol. Evol.">
        <title>Comparative Genomics of Early-Diverging Mushroom-Forming Fungi Provides Insights into the Origins of Lignocellulose Decay Capabilities.</title>
        <authorList>
            <person name="Nagy L.G."/>
            <person name="Riley R."/>
            <person name="Tritt A."/>
            <person name="Adam C."/>
            <person name="Daum C."/>
            <person name="Floudas D."/>
            <person name="Sun H."/>
            <person name="Yadav J.S."/>
            <person name="Pangilinan J."/>
            <person name="Larsson K.H."/>
            <person name="Matsuura K."/>
            <person name="Barry K."/>
            <person name="Labutti K."/>
            <person name="Kuo R."/>
            <person name="Ohm R.A."/>
            <person name="Bhattacharya S.S."/>
            <person name="Shirouzu T."/>
            <person name="Yoshinaga Y."/>
            <person name="Martin F.M."/>
            <person name="Grigoriev I.V."/>
            <person name="Hibbett D.S."/>
        </authorList>
    </citation>
    <scope>NUCLEOTIDE SEQUENCE [LARGE SCALE GENOMIC DNA]</scope>
    <source>
        <strain evidence="1 2">HHB12029</strain>
    </source>
</reference>
<accession>A0A165H3G8</accession>
<organism evidence="1 2">
    <name type="scientific">Exidia glandulosa HHB12029</name>
    <dbReference type="NCBI Taxonomy" id="1314781"/>
    <lineage>
        <taxon>Eukaryota</taxon>
        <taxon>Fungi</taxon>
        <taxon>Dikarya</taxon>
        <taxon>Basidiomycota</taxon>
        <taxon>Agaricomycotina</taxon>
        <taxon>Agaricomycetes</taxon>
        <taxon>Auriculariales</taxon>
        <taxon>Exidiaceae</taxon>
        <taxon>Exidia</taxon>
    </lineage>
</organism>
<keyword evidence="2" id="KW-1185">Reference proteome</keyword>